<dbReference type="CDD" id="cd14744">
    <property type="entry name" value="PAAR_CT_2"/>
    <property type="match status" value="1"/>
</dbReference>
<dbReference type="Pfam" id="PF05488">
    <property type="entry name" value="PAAR_motif"/>
    <property type="match status" value="1"/>
</dbReference>
<proteinExistence type="predicted"/>
<dbReference type="AlphaFoldDB" id="A0AAU7QA35"/>
<evidence type="ECO:0000313" key="1">
    <source>
        <dbReference type="EMBL" id="XBS69963.1"/>
    </source>
</evidence>
<organism evidence="1">
    <name type="scientific">Acerihabitans sp. KWT182</name>
    <dbReference type="NCBI Taxonomy" id="3157919"/>
    <lineage>
        <taxon>Bacteria</taxon>
        <taxon>Pseudomonadati</taxon>
        <taxon>Pseudomonadota</taxon>
        <taxon>Gammaproteobacteria</taxon>
        <taxon>Enterobacterales</taxon>
        <taxon>Pectobacteriaceae</taxon>
        <taxon>Acerihabitans</taxon>
    </lineage>
</organism>
<dbReference type="Gene3D" id="2.60.200.60">
    <property type="match status" value="1"/>
</dbReference>
<gene>
    <name evidence="1" type="ORF">ABK905_00935</name>
</gene>
<dbReference type="InterPro" id="IPR008727">
    <property type="entry name" value="PAAR_motif"/>
</dbReference>
<protein>
    <submittedName>
        <fullName evidence="1">PAAR domain-containing protein</fullName>
    </submittedName>
</protein>
<reference evidence="1" key="1">
    <citation type="submission" date="2024-06" db="EMBL/GenBank/DDBJ databases">
        <authorList>
            <person name="Coelho C."/>
            <person name="Bento M."/>
            <person name="Garcia E."/>
            <person name="Camelo A."/>
            <person name="Brandao I."/>
            <person name="Espirito Santo C."/>
            <person name="Trovao J."/>
            <person name="Verissimo A."/>
            <person name="Costa J."/>
            <person name="Tiago I."/>
        </authorList>
    </citation>
    <scope>NUCLEOTIDE SEQUENCE</scope>
    <source>
        <strain evidence="1">KWT182</strain>
    </source>
</reference>
<accession>A0AAU7QA35</accession>
<name>A0AAU7QA35_9GAMM</name>
<dbReference type="EMBL" id="CP157947">
    <property type="protein sequence ID" value="XBS69963.1"/>
    <property type="molecule type" value="Genomic_DNA"/>
</dbReference>
<sequence length="85" mass="8671">MKEIFPTIDKISCDSTVASVSQIIKIDGFGVGRKGDAVRCLKHGGTTISAGHATFCPNGLPSAFQGHGCACGCTLVLTLSDVTAS</sequence>